<dbReference type="OrthoDB" id="9802848at2"/>
<feature type="domain" description="Helicase ATP-binding" evidence="1">
    <location>
        <begin position="223"/>
        <end position="390"/>
    </location>
</feature>
<dbReference type="Pfam" id="PF00271">
    <property type="entry name" value="Helicase_C"/>
    <property type="match status" value="1"/>
</dbReference>
<organism evidence="3 4">
    <name type="scientific">Williamsoniiplasma luminosum</name>
    <dbReference type="NCBI Taxonomy" id="214888"/>
    <lineage>
        <taxon>Bacteria</taxon>
        <taxon>Bacillati</taxon>
        <taxon>Mycoplasmatota</taxon>
        <taxon>Mollicutes</taxon>
        <taxon>Entomoplasmatales</taxon>
        <taxon>Williamsoniiplasma</taxon>
    </lineage>
</organism>
<dbReference type="KEGG" id="elj:ELUMI_v1c05690"/>
<gene>
    <name evidence="3" type="ORF">ELUMI_v1c05690</name>
</gene>
<evidence type="ECO:0000313" key="3">
    <source>
        <dbReference type="EMBL" id="ATZ17293.1"/>
    </source>
</evidence>
<dbReference type="GO" id="GO:0016787">
    <property type="term" value="F:hydrolase activity"/>
    <property type="evidence" value="ECO:0007669"/>
    <property type="project" value="InterPro"/>
</dbReference>
<dbReference type="GO" id="GO:0004386">
    <property type="term" value="F:helicase activity"/>
    <property type="evidence" value="ECO:0007669"/>
    <property type="project" value="UniProtKB-KW"/>
</dbReference>
<keyword evidence="3" id="KW-0378">Hydrolase</keyword>
<dbReference type="GO" id="GO:0005524">
    <property type="term" value="F:ATP binding"/>
    <property type="evidence" value="ECO:0007669"/>
    <property type="project" value="InterPro"/>
</dbReference>
<sequence length="931" mass="108999">MNTVKQNEFIFKKLEAYIKKENNNVEEIKIISPFISKKGIKFMQEIIDEAKALKTFKIITTTFDGTSKFLDLHALKTFKKQNKKVEIIIENSYLLNMERLHSKNIIFVKSENNNSSAFVGSSNMTDKGLKTGKESSVRVDSNFNPRLFEKINNYFDMLWEDDLHFFNITNQDMLNIVESKMERFKNQFIKPDLKDTDFHSIVTKNEPMQLFEYQKVAINKIFENINNGNKKHLLVMATGTGKTFTIMSFVKQYYENPDVHKNHDLPKVLYLAPKNEILEQAIISLKNTFSEIQNDDIFKFFNSLNQSNNYKNEAFIFSSYQSALFNQEWLVNQHFDLVIIDEVHHSEASGLKDVISKIDKNTKHIIGLTATPERTDGVNIASYFDNQILFNMSLHEAIDSGHLSDFDYFFVDDTSTVLTGLDINKDLTKLAKQLNTKNRHELILKTINEKIIPYEDDDVKAILFCVNIEHAQNTSDFLETQNLKSKALTSNSNDKERKEILENFKKGNINFLCVVDIFNEGIDIPEINNILFLRPTSSFLIYIQQFGRGLRKQENKVLSVYDFVNNVDLKVNKKYHPFWLTKLLMGDNIKNTTQIISSIKDNEFNTREKWMPGNSIVHFNPMNKKIIIDKLKEYAKFNAFDSLFDSYFEKINTYDEYEEFFFNSQLETYEFYQKLNQENLISNQENLEIGSKDKDILMNFSTLNHQKIIEEFLKIIKTENKVDPFLEELFISYFYTNRTTVNKYKPNLTRALETIFSKTELLRELEYLLTFKLNNEVLIPNELNDFNKMILSQFQMQVIMNDYSKNGTIEAKTIMKGVQEISNKIFINAGENTQNSKFGHKNYFDENENILHWDSPDGWSLDNQKSKDLLAILNNNLPVYIIYKSNKIIEKFNTKKYGTFIGLVDHILQKNEIKTENGIKKIQFQFKIKPL</sequence>
<dbReference type="Gene3D" id="3.40.50.300">
    <property type="entry name" value="P-loop containing nucleotide triphosphate hydrolases"/>
    <property type="match status" value="2"/>
</dbReference>
<dbReference type="SMART" id="SM00490">
    <property type="entry name" value="HELICc"/>
    <property type="match status" value="1"/>
</dbReference>
<dbReference type="InterPro" id="IPR027417">
    <property type="entry name" value="P-loop_NTPase"/>
</dbReference>
<dbReference type="GO" id="GO:0005829">
    <property type="term" value="C:cytosol"/>
    <property type="evidence" value="ECO:0007669"/>
    <property type="project" value="TreeGrafter"/>
</dbReference>
<dbReference type="InterPro" id="IPR050742">
    <property type="entry name" value="Helicase_Restrict-Modif_Enz"/>
</dbReference>
<name>A0A2K8NXD1_9MOLU</name>
<dbReference type="GO" id="GO:0003677">
    <property type="term" value="F:DNA binding"/>
    <property type="evidence" value="ECO:0007669"/>
    <property type="project" value="InterPro"/>
</dbReference>
<proteinExistence type="predicted"/>
<dbReference type="InterPro" id="IPR006935">
    <property type="entry name" value="Helicase/UvrB_N"/>
</dbReference>
<dbReference type="Gene3D" id="3.30.870.10">
    <property type="entry name" value="Endonuclease Chain A"/>
    <property type="match status" value="1"/>
</dbReference>
<evidence type="ECO:0000259" key="1">
    <source>
        <dbReference type="PROSITE" id="PS51192"/>
    </source>
</evidence>
<dbReference type="Pfam" id="PF04851">
    <property type="entry name" value="ResIII"/>
    <property type="match status" value="1"/>
</dbReference>
<dbReference type="Pfam" id="PF13091">
    <property type="entry name" value="PLDc_2"/>
    <property type="match status" value="1"/>
</dbReference>
<dbReference type="PANTHER" id="PTHR47396:SF1">
    <property type="entry name" value="ATP-DEPENDENT HELICASE IRC3-RELATED"/>
    <property type="match status" value="1"/>
</dbReference>
<protein>
    <submittedName>
        <fullName evidence="3">DEAD/DEAH family helicase</fullName>
    </submittedName>
</protein>
<dbReference type="RefSeq" id="WP_025734690.1">
    <property type="nucleotide sequence ID" value="NZ_CP024963.1"/>
</dbReference>
<evidence type="ECO:0000313" key="4">
    <source>
        <dbReference type="Proteomes" id="UP000232063"/>
    </source>
</evidence>
<keyword evidence="4" id="KW-1185">Reference proteome</keyword>
<keyword evidence="3" id="KW-0347">Helicase</keyword>
<dbReference type="InterPro" id="IPR014001">
    <property type="entry name" value="Helicase_ATP-bd"/>
</dbReference>
<feature type="domain" description="Helicase C-terminal" evidence="2">
    <location>
        <begin position="446"/>
        <end position="597"/>
    </location>
</feature>
<dbReference type="AlphaFoldDB" id="A0A2K8NXD1"/>
<accession>A0A2K8NXD1</accession>
<dbReference type="SMART" id="SM00487">
    <property type="entry name" value="DEXDc"/>
    <property type="match status" value="1"/>
</dbReference>
<dbReference type="PANTHER" id="PTHR47396">
    <property type="entry name" value="TYPE I RESTRICTION ENZYME ECOKI R PROTEIN"/>
    <property type="match status" value="1"/>
</dbReference>
<keyword evidence="3" id="KW-0067">ATP-binding</keyword>
<dbReference type="SUPFAM" id="SSF56024">
    <property type="entry name" value="Phospholipase D/nuclease"/>
    <property type="match status" value="1"/>
</dbReference>
<keyword evidence="3" id="KW-0547">Nucleotide-binding</keyword>
<dbReference type="Proteomes" id="UP000232063">
    <property type="component" value="Chromosome"/>
</dbReference>
<evidence type="ECO:0000259" key="2">
    <source>
        <dbReference type="PROSITE" id="PS51194"/>
    </source>
</evidence>
<dbReference type="CDD" id="cd18799">
    <property type="entry name" value="SF2_C_EcoAI-like"/>
    <property type="match status" value="1"/>
</dbReference>
<dbReference type="InterPro" id="IPR025202">
    <property type="entry name" value="PLD-like_dom"/>
</dbReference>
<dbReference type="PROSITE" id="PS51192">
    <property type="entry name" value="HELICASE_ATP_BIND_1"/>
    <property type="match status" value="1"/>
</dbReference>
<reference evidence="3 4" key="1">
    <citation type="submission" date="2017-11" db="EMBL/GenBank/DDBJ databases">
        <title>Genome sequence of Entomoplasma luminosum PIMN-1 (ATCC 49195).</title>
        <authorList>
            <person name="Lo W.-S."/>
            <person name="Gasparich G.E."/>
            <person name="Kuo C.-H."/>
        </authorList>
    </citation>
    <scope>NUCLEOTIDE SEQUENCE [LARGE SCALE GENOMIC DNA]</scope>
    <source>
        <strain evidence="3 4">PIMN-1</strain>
    </source>
</reference>
<dbReference type="EMBL" id="CP024963">
    <property type="protein sequence ID" value="ATZ17293.1"/>
    <property type="molecule type" value="Genomic_DNA"/>
</dbReference>
<dbReference type="PROSITE" id="PS51194">
    <property type="entry name" value="HELICASE_CTER"/>
    <property type="match status" value="1"/>
</dbReference>
<dbReference type="InterPro" id="IPR001650">
    <property type="entry name" value="Helicase_C-like"/>
</dbReference>
<dbReference type="SUPFAM" id="SSF52540">
    <property type="entry name" value="P-loop containing nucleoside triphosphate hydrolases"/>
    <property type="match status" value="1"/>
</dbReference>